<keyword evidence="17" id="KW-0573">Peptidoglycan synthesis</keyword>
<keyword evidence="22" id="KW-0961">Cell wall biogenesis/degradation</keyword>
<feature type="domain" description="Penicillin-binding protein transpeptidase" evidence="28">
    <location>
        <begin position="484"/>
        <end position="735"/>
    </location>
</feature>
<dbReference type="Pfam" id="PF00912">
    <property type="entry name" value="Transgly"/>
    <property type="match status" value="1"/>
</dbReference>
<evidence type="ECO:0000256" key="17">
    <source>
        <dbReference type="ARBA" id="ARBA00022984"/>
    </source>
</evidence>
<evidence type="ECO:0000256" key="26">
    <source>
        <dbReference type="SAM" id="MobiDB-lite"/>
    </source>
</evidence>
<dbReference type="InterPro" id="IPR036950">
    <property type="entry name" value="PBP_transglycosylase"/>
</dbReference>
<evidence type="ECO:0000256" key="21">
    <source>
        <dbReference type="ARBA" id="ARBA00023268"/>
    </source>
</evidence>
<dbReference type="Pfam" id="PF00905">
    <property type="entry name" value="Transpeptidase"/>
    <property type="match status" value="1"/>
</dbReference>
<evidence type="ECO:0000256" key="25">
    <source>
        <dbReference type="ARBA" id="ARBA00049902"/>
    </source>
</evidence>
<evidence type="ECO:0000256" key="3">
    <source>
        <dbReference type="ARBA" id="ARBA00007090"/>
    </source>
</evidence>
<dbReference type="EC" id="3.4.16.4" evidence="5"/>
<dbReference type="RefSeq" id="WP_231010410.1">
    <property type="nucleotide sequence ID" value="NZ_BAAAEW010000004.1"/>
</dbReference>
<evidence type="ECO:0000256" key="23">
    <source>
        <dbReference type="ARBA" id="ARBA00034000"/>
    </source>
</evidence>
<evidence type="ECO:0000259" key="29">
    <source>
        <dbReference type="Pfam" id="PF00912"/>
    </source>
</evidence>
<comment type="catalytic activity">
    <reaction evidence="23">
        <text>Preferential cleavage: (Ac)2-L-Lys-D-Ala-|-D-Ala. Also transpeptidation of peptidyl-alanyl moieties that are N-acyl substituents of D-alanine.</text>
        <dbReference type="EC" id="3.4.16.4"/>
    </reaction>
</comment>
<gene>
    <name evidence="31" type="ORF">GCM10009107_06480</name>
</gene>
<dbReference type="InterPro" id="IPR001460">
    <property type="entry name" value="PCN-bd_Tpept"/>
</dbReference>
<feature type="compositionally biased region" description="Acidic residues" evidence="26">
    <location>
        <begin position="373"/>
        <end position="382"/>
    </location>
</feature>
<dbReference type="EC" id="2.4.99.28" evidence="24"/>
<dbReference type="SUPFAM" id="SSF53955">
    <property type="entry name" value="Lysozyme-like"/>
    <property type="match status" value="1"/>
</dbReference>
<evidence type="ECO:0000259" key="30">
    <source>
        <dbReference type="Pfam" id="PF17092"/>
    </source>
</evidence>
<evidence type="ECO:0000256" key="7">
    <source>
        <dbReference type="ARBA" id="ARBA00022475"/>
    </source>
</evidence>
<dbReference type="Proteomes" id="UP001500279">
    <property type="component" value="Unassembled WGS sequence"/>
</dbReference>
<evidence type="ECO:0000256" key="12">
    <source>
        <dbReference type="ARBA" id="ARBA00022679"/>
    </source>
</evidence>
<feature type="domain" description="Penicillin-binding protein OB-like" evidence="30">
    <location>
        <begin position="368"/>
        <end position="482"/>
    </location>
</feature>
<dbReference type="InterPro" id="IPR050396">
    <property type="entry name" value="Glycosyltr_51/Transpeptidase"/>
</dbReference>
<comment type="catalytic activity">
    <reaction evidence="25">
        <text>[GlcNAc-(1-&gt;4)-Mur2Ac(oyl-L-Ala-gamma-D-Glu-L-Lys-D-Ala-D-Ala)](n)-di-trans,octa-cis-undecaprenyl diphosphate + beta-D-GlcNAc-(1-&gt;4)-Mur2Ac(oyl-L-Ala-gamma-D-Glu-L-Lys-D-Ala-D-Ala)-di-trans,octa-cis-undecaprenyl diphosphate = [GlcNAc-(1-&gt;4)-Mur2Ac(oyl-L-Ala-gamma-D-Glu-L-Lys-D-Ala-D-Ala)](n+1)-di-trans,octa-cis-undecaprenyl diphosphate + di-trans,octa-cis-undecaprenyl diphosphate + H(+)</text>
        <dbReference type="Rhea" id="RHEA:23708"/>
        <dbReference type="Rhea" id="RHEA-COMP:9602"/>
        <dbReference type="Rhea" id="RHEA-COMP:9603"/>
        <dbReference type="ChEBI" id="CHEBI:15378"/>
        <dbReference type="ChEBI" id="CHEBI:58405"/>
        <dbReference type="ChEBI" id="CHEBI:60033"/>
        <dbReference type="ChEBI" id="CHEBI:78435"/>
        <dbReference type="EC" id="2.4.99.28"/>
    </reaction>
</comment>
<feature type="domain" description="Glycosyl transferase family 51" evidence="29">
    <location>
        <begin position="108"/>
        <end position="282"/>
    </location>
</feature>
<evidence type="ECO:0000256" key="13">
    <source>
        <dbReference type="ARBA" id="ARBA00022692"/>
    </source>
</evidence>
<evidence type="ECO:0000256" key="22">
    <source>
        <dbReference type="ARBA" id="ARBA00023316"/>
    </source>
</evidence>
<evidence type="ECO:0000256" key="6">
    <source>
        <dbReference type="ARBA" id="ARBA00018638"/>
    </source>
</evidence>
<evidence type="ECO:0000313" key="32">
    <source>
        <dbReference type="Proteomes" id="UP001500279"/>
    </source>
</evidence>
<evidence type="ECO:0000256" key="11">
    <source>
        <dbReference type="ARBA" id="ARBA00022676"/>
    </source>
</evidence>
<evidence type="ECO:0000256" key="19">
    <source>
        <dbReference type="ARBA" id="ARBA00023136"/>
    </source>
</evidence>
<evidence type="ECO:0000256" key="1">
    <source>
        <dbReference type="ARBA" id="ARBA00004249"/>
    </source>
</evidence>
<evidence type="ECO:0000256" key="4">
    <source>
        <dbReference type="ARBA" id="ARBA00007739"/>
    </source>
</evidence>
<keyword evidence="18 27" id="KW-1133">Transmembrane helix</keyword>
<sequence length="833" mass="90834">MRVTAPRPAHRDIRRAVPPSCQRGRLHFDPAALRQQAAALWRKLWTRWPANWPQSPWAKLGLMLGAGFSALLLVLVISIAVIYPQLPALDRVTDYQPRQPLQVFTRDGVEIAQFGSERRQYLPIAQIPKQMQDALLAVEDARFREHGGIDPIGVLRALVASVTPGGMRQGASTITQQVARNFFLSSRRTLERKLKEALLALKIEHQLDKDQILELYMNQIYLGHRAYGFGAAAQVYFGKPLSQLSTAECAMLAGLPQNPGYANPLSNFERATARQHVVLARMLATGVIDQAQYEQAKAEKLVIRSQTQVDVHAEHVAEMARKVVFERYGEQAYTEGFKVYTSLIAADQQAAWSALRRGVLDHERKQPWRGPEDNEDLPDNADDGEVQAAQILKDYRDDEDLRVALVLKASPKEVVAQLATGENIRLSGDGLRLGQPGLKPKASKDLLLDRGAVIRVSHVDAKPGAKGEDAQGSWTLAQWPEAQGAFVSMDPQTGRVRALVGGFDFTRQQFNHVTQAWRQPGSSFKPFLYSSALEHGVMPASVIDDEPLTLADGSAPANWNPQNSDGQFDGPMSLRRALAKSKNLVSIRLLQHVGLADAREWISRFGFDADKQPDNLTFALGAGSVTPLQMAGAYAVLANGGYRVDPLVIERITNAQGKTLYEAPTPAALDDSRRVVPARNVFLTDSLLNEVTRSGTAARAQAALKRPDIYGKTGTTNDAVDAWFAGFQPSVVAVVWMGYDDPRSLGSRESGGGLSLPVWISYMERALKGVAVQTYPAPEGVQEAGGDWLYSEFADGSFVAHVGAESSPENAASEAEAAGALLPLPASAPASSP</sequence>
<evidence type="ECO:0000259" key="28">
    <source>
        <dbReference type="Pfam" id="PF00905"/>
    </source>
</evidence>
<evidence type="ECO:0000256" key="2">
    <source>
        <dbReference type="ARBA" id="ARBA00004752"/>
    </source>
</evidence>
<keyword evidence="10" id="KW-0645">Protease</keyword>
<evidence type="ECO:0000256" key="9">
    <source>
        <dbReference type="ARBA" id="ARBA00022645"/>
    </source>
</evidence>
<dbReference type="SUPFAM" id="SSF56601">
    <property type="entry name" value="beta-lactamase/transpeptidase-like"/>
    <property type="match status" value="1"/>
</dbReference>
<keyword evidence="12" id="KW-0808">Transferase</keyword>
<comment type="similarity">
    <text evidence="3">In the C-terminal section; belongs to the transpeptidase family.</text>
</comment>
<dbReference type="NCBIfam" id="TIGR02074">
    <property type="entry name" value="PBP_1a_fam"/>
    <property type="match status" value="1"/>
</dbReference>
<comment type="similarity">
    <text evidence="4">In the N-terminal section; belongs to the glycosyltransferase 51 family.</text>
</comment>
<reference evidence="32" key="1">
    <citation type="journal article" date="2019" name="Int. J. Syst. Evol. Microbiol.">
        <title>The Global Catalogue of Microorganisms (GCM) 10K type strain sequencing project: providing services to taxonomists for standard genome sequencing and annotation.</title>
        <authorList>
            <consortium name="The Broad Institute Genomics Platform"/>
            <consortium name="The Broad Institute Genome Sequencing Center for Infectious Disease"/>
            <person name="Wu L."/>
            <person name="Ma J."/>
        </authorList>
    </citation>
    <scope>NUCLEOTIDE SEQUENCE [LARGE SCALE GENOMIC DNA]</scope>
    <source>
        <strain evidence="32">JCM 15503</strain>
    </source>
</reference>
<comment type="subcellular location">
    <subcellularLocation>
        <location evidence="1">Cell inner membrane</location>
        <topology evidence="1">Single-pass type II membrane protein</topology>
    </subcellularLocation>
</comment>
<keyword evidence="20" id="KW-0046">Antibiotic resistance</keyword>
<keyword evidence="21" id="KW-0511">Multifunctional enzyme</keyword>
<dbReference type="InterPro" id="IPR031376">
    <property type="entry name" value="PCB_OB"/>
</dbReference>
<comment type="pathway">
    <text evidence="2">Cell wall biogenesis; peptidoglycan biosynthesis.</text>
</comment>
<accession>A0ABP3UWW6</accession>
<dbReference type="Gene3D" id="3.40.710.10">
    <property type="entry name" value="DD-peptidase/beta-lactamase superfamily"/>
    <property type="match status" value="2"/>
</dbReference>
<keyword evidence="14" id="KW-0378">Hydrolase</keyword>
<name>A0ABP3UWW6_9BURK</name>
<dbReference type="Gene3D" id="1.10.3810.10">
    <property type="entry name" value="Biosynthetic peptidoglycan transglycosylase-like"/>
    <property type="match status" value="1"/>
</dbReference>
<keyword evidence="7" id="KW-1003">Cell membrane</keyword>
<feature type="compositionally biased region" description="Basic and acidic residues" evidence="26">
    <location>
        <begin position="362"/>
        <end position="372"/>
    </location>
</feature>
<dbReference type="Pfam" id="PF17092">
    <property type="entry name" value="PCB_OB"/>
    <property type="match status" value="1"/>
</dbReference>
<keyword evidence="19 27" id="KW-0472">Membrane</keyword>
<proteinExistence type="inferred from homology"/>
<protein>
    <recommendedName>
        <fullName evidence="6">Penicillin-binding protein 1A</fullName>
        <ecNumber evidence="24">2.4.99.28</ecNumber>
        <ecNumber evidence="5">3.4.16.4</ecNumber>
    </recommendedName>
</protein>
<keyword evidence="16" id="KW-0735">Signal-anchor</keyword>
<dbReference type="PANTHER" id="PTHR32282:SF27">
    <property type="entry name" value="PENICILLIN-BINDING PROTEIN 1A"/>
    <property type="match status" value="1"/>
</dbReference>
<dbReference type="PANTHER" id="PTHR32282">
    <property type="entry name" value="BINDING PROTEIN TRANSPEPTIDASE, PUTATIVE-RELATED"/>
    <property type="match status" value="1"/>
</dbReference>
<keyword evidence="11" id="KW-0328">Glycosyltransferase</keyword>
<evidence type="ECO:0000256" key="27">
    <source>
        <dbReference type="SAM" id="Phobius"/>
    </source>
</evidence>
<evidence type="ECO:0000313" key="31">
    <source>
        <dbReference type="EMBL" id="GAA0742699.1"/>
    </source>
</evidence>
<evidence type="ECO:0000256" key="18">
    <source>
        <dbReference type="ARBA" id="ARBA00022989"/>
    </source>
</evidence>
<comment type="caution">
    <text evidence="31">The sequence shown here is derived from an EMBL/GenBank/DDBJ whole genome shotgun (WGS) entry which is preliminary data.</text>
</comment>
<feature type="transmembrane region" description="Helical" evidence="27">
    <location>
        <begin position="60"/>
        <end position="83"/>
    </location>
</feature>
<evidence type="ECO:0000256" key="16">
    <source>
        <dbReference type="ARBA" id="ARBA00022968"/>
    </source>
</evidence>
<dbReference type="InterPro" id="IPR012338">
    <property type="entry name" value="Beta-lactam/transpept-like"/>
</dbReference>
<evidence type="ECO:0000256" key="15">
    <source>
        <dbReference type="ARBA" id="ARBA00022960"/>
    </source>
</evidence>
<evidence type="ECO:0000256" key="10">
    <source>
        <dbReference type="ARBA" id="ARBA00022670"/>
    </source>
</evidence>
<keyword evidence="8" id="KW-0997">Cell inner membrane</keyword>
<evidence type="ECO:0000256" key="20">
    <source>
        <dbReference type="ARBA" id="ARBA00023251"/>
    </source>
</evidence>
<dbReference type="InterPro" id="IPR023346">
    <property type="entry name" value="Lysozyme-like_dom_sf"/>
</dbReference>
<evidence type="ECO:0000256" key="14">
    <source>
        <dbReference type="ARBA" id="ARBA00022801"/>
    </source>
</evidence>
<feature type="region of interest" description="Disordered" evidence="26">
    <location>
        <begin position="362"/>
        <end position="382"/>
    </location>
</feature>
<evidence type="ECO:0000256" key="5">
    <source>
        <dbReference type="ARBA" id="ARBA00012448"/>
    </source>
</evidence>
<organism evidence="31 32">
    <name type="scientific">Ideonella azotifigens</name>
    <dbReference type="NCBI Taxonomy" id="513160"/>
    <lineage>
        <taxon>Bacteria</taxon>
        <taxon>Pseudomonadati</taxon>
        <taxon>Pseudomonadota</taxon>
        <taxon>Betaproteobacteria</taxon>
        <taxon>Burkholderiales</taxon>
        <taxon>Sphaerotilaceae</taxon>
        <taxon>Ideonella</taxon>
    </lineage>
</organism>
<dbReference type="InterPro" id="IPR001264">
    <property type="entry name" value="Glyco_trans_51"/>
</dbReference>
<keyword evidence="32" id="KW-1185">Reference proteome</keyword>
<dbReference type="EMBL" id="BAAAEW010000004">
    <property type="protein sequence ID" value="GAA0742699.1"/>
    <property type="molecule type" value="Genomic_DNA"/>
</dbReference>
<keyword evidence="9" id="KW-0121">Carboxypeptidase</keyword>
<keyword evidence="15" id="KW-0133">Cell shape</keyword>
<keyword evidence="13 27" id="KW-0812">Transmembrane</keyword>
<evidence type="ECO:0000256" key="8">
    <source>
        <dbReference type="ARBA" id="ARBA00022519"/>
    </source>
</evidence>
<evidence type="ECO:0000256" key="24">
    <source>
        <dbReference type="ARBA" id="ARBA00044770"/>
    </source>
</evidence>